<dbReference type="AlphaFoldDB" id="A0AAV8T998"/>
<organism evidence="1 2">
    <name type="scientific">Erythroxylum novogranatense</name>
    <dbReference type="NCBI Taxonomy" id="1862640"/>
    <lineage>
        <taxon>Eukaryota</taxon>
        <taxon>Viridiplantae</taxon>
        <taxon>Streptophyta</taxon>
        <taxon>Embryophyta</taxon>
        <taxon>Tracheophyta</taxon>
        <taxon>Spermatophyta</taxon>
        <taxon>Magnoliopsida</taxon>
        <taxon>eudicotyledons</taxon>
        <taxon>Gunneridae</taxon>
        <taxon>Pentapetalae</taxon>
        <taxon>rosids</taxon>
        <taxon>fabids</taxon>
        <taxon>Malpighiales</taxon>
        <taxon>Erythroxylaceae</taxon>
        <taxon>Erythroxylum</taxon>
    </lineage>
</organism>
<reference evidence="1 2" key="1">
    <citation type="submission" date="2021-09" db="EMBL/GenBank/DDBJ databases">
        <title>Genomic insights and catalytic innovation underlie evolution of tropane alkaloids biosynthesis.</title>
        <authorList>
            <person name="Wang Y.-J."/>
            <person name="Tian T."/>
            <person name="Huang J.-P."/>
            <person name="Huang S.-X."/>
        </authorList>
    </citation>
    <scope>NUCLEOTIDE SEQUENCE [LARGE SCALE GENOMIC DNA]</scope>
    <source>
        <strain evidence="1">KIB-2018</strain>
        <tissue evidence="1">Leaf</tissue>
    </source>
</reference>
<dbReference type="Proteomes" id="UP001159364">
    <property type="component" value="Linkage Group LG06"/>
</dbReference>
<evidence type="ECO:0000313" key="1">
    <source>
        <dbReference type="EMBL" id="KAJ8762743.1"/>
    </source>
</evidence>
<keyword evidence="2" id="KW-1185">Reference proteome</keyword>
<protein>
    <submittedName>
        <fullName evidence="1">Uncharacterized protein</fullName>
    </submittedName>
</protein>
<proteinExistence type="predicted"/>
<dbReference type="EMBL" id="JAIWQS010000006">
    <property type="protein sequence ID" value="KAJ8762743.1"/>
    <property type="molecule type" value="Genomic_DNA"/>
</dbReference>
<gene>
    <name evidence="1" type="ORF">K2173_017558</name>
</gene>
<name>A0AAV8T998_9ROSI</name>
<comment type="caution">
    <text evidence="1">The sequence shown here is derived from an EMBL/GenBank/DDBJ whole genome shotgun (WGS) entry which is preliminary data.</text>
</comment>
<evidence type="ECO:0000313" key="2">
    <source>
        <dbReference type="Proteomes" id="UP001159364"/>
    </source>
</evidence>
<accession>A0AAV8T998</accession>
<sequence length="119" mass="13313">MNTINDSILSACTDIAPKQPLCLIVPEGCPIDIGDSIDDKFDGVDDSNVKKLSSKDDRFVLEELVLDVLSRVRNNWELDLISFAGWKTARLQSLFEALTGKAQKVDEVGEVFDDRLQRE</sequence>